<comment type="caution">
    <text evidence="2">The sequence shown here is derived from an EMBL/GenBank/DDBJ whole genome shotgun (WGS) entry which is preliminary data.</text>
</comment>
<keyword evidence="3" id="KW-1185">Reference proteome</keyword>
<evidence type="ECO:0000313" key="2">
    <source>
        <dbReference type="EMBL" id="POZ62899.1"/>
    </source>
</evidence>
<dbReference type="Proteomes" id="UP000237082">
    <property type="component" value="Unassembled WGS sequence"/>
</dbReference>
<feature type="compositionally biased region" description="Basic and acidic residues" evidence="1">
    <location>
        <begin position="8"/>
        <end position="27"/>
    </location>
</feature>
<evidence type="ECO:0000313" key="3">
    <source>
        <dbReference type="Proteomes" id="UP000237082"/>
    </source>
</evidence>
<sequence>MAEFEQMSQDRHDGPDNSLWRDGREHTPAGWQMALPAGAAPRLHLVLANPGAAPVAQDYAQDAAFWSQPARTLLP</sequence>
<feature type="region of interest" description="Disordered" evidence="1">
    <location>
        <begin position="1"/>
        <end position="31"/>
    </location>
</feature>
<protein>
    <submittedName>
        <fullName evidence="2">Uncharacterized protein</fullName>
    </submittedName>
</protein>
<gene>
    <name evidence="2" type="ORF">C2I19_05810</name>
</gene>
<proteinExistence type="predicted"/>
<evidence type="ECO:0000256" key="1">
    <source>
        <dbReference type="SAM" id="MobiDB-lite"/>
    </source>
</evidence>
<accession>A0A2S5DIN8</accession>
<dbReference type="AlphaFoldDB" id="A0A2S5DIN8"/>
<reference evidence="3" key="1">
    <citation type="submission" date="2018-02" db="EMBL/GenBank/DDBJ databases">
        <authorList>
            <person name="O'Hara-Hanley K."/>
            <person name="Soby S."/>
        </authorList>
    </citation>
    <scope>NUCLEOTIDE SEQUENCE [LARGE SCALE GENOMIC DNA]</scope>
    <source>
        <strain evidence="3">MWU14-2602</strain>
    </source>
</reference>
<dbReference type="EMBL" id="PQWB01000019">
    <property type="protein sequence ID" value="POZ62899.1"/>
    <property type="molecule type" value="Genomic_DNA"/>
</dbReference>
<name>A0A2S5DIN8_9NEIS</name>
<organism evidence="2 3">
    <name type="scientific">Chromobacterium alticapitis</name>
    <dbReference type="NCBI Taxonomy" id="2073169"/>
    <lineage>
        <taxon>Bacteria</taxon>
        <taxon>Pseudomonadati</taxon>
        <taxon>Pseudomonadota</taxon>
        <taxon>Betaproteobacteria</taxon>
        <taxon>Neisseriales</taxon>
        <taxon>Chromobacteriaceae</taxon>
        <taxon>Chromobacterium</taxon>
    </lineage>
</organism>
<dbReference type="Gene3D" id="3.60.60.10">
    <property type="entry name" value="Penicillin V Acylase, Chain A"/>
    <property type="match status" value="1"/>
</dbReference>